<feature type="domain" description="PH" evidence="5">
    <location>
        <begin position="34"/>
        <end position="131"/>
    </location>
</feature>
<dbReference type="PROSITE" id="PS50003">
    <property type="entry name" value="PH_DOMAIN"/>
    <property type="match status" value="1"/>
</dbReference>
<keyword evidence="7" id="KW-1185">Reference proteome</keyword>
<proteinExistence type="predicted"/>
<evidence type="ECO:0000256" key="1">
    <source>
        <dbReference type="ARBA" id="ARBA00022448"/>
    </source>
</evidence>
<evidence type="ECO:0000256" key="4">
    <source>
        <dbReference type="SAM" id="MobiDB-lite"/>
    </source>
</evidence>
<evidence type="ECO:0000313" key="7">
    <source>
        <dbReference type="Proteomes" id="UP001307889"/>
    </source>
</evidence>
<dbReference type="Proteomes" id="UP001307889">
    <property type="component" value="Chromosome 1"/>
</dbReference>
<name>A0ABN7A6L3_9HEMI</name>
<dbReference type="SUPFAM" id="SSF50729">
    <property type="entry name" value="PH domain-like"/>
    <property type="match status" value="1"/>
</dbReference>
<dbReference type="Pfam" id="PF00169">
    <property type="entry name" value="PH"/>
    <property type="match status" value="1"/>
</dbReference>
<dbReference type="CDD" id="cd13291">
    <property type="entry name" value="PH_ORP10_ORP11"/>
    <property type="match status" value="1"/>
</dbReference>
<feature type="region of interest" description="Disordered" evidence="4">
    <location>
        <begin position="240"/>
        <end position="259"/>
    </location>
</feature>
<evidence type="ECO:0000259" key="5">
    <source>
        <dbReference type="PROSITE" id="PS50003"/>
    </source>
</evidence>
<keyword evidence="2" id="KW-0445">Lipid transport</keyword>
<sequence>MMKRSKKKSSISEHLDSVCNLTDPRTDMSAEMMCQLFEGQLSKYTNVMKGWQFRWFILDPNTGILSYYLNENERRQQPRGYVHLEAAVISPSDEDSNTFSVNSSSGESFKLRAQDARARQEWVNRLRAVSQLHASAAAQISPPLPSRDHMTLQKAGSSGLQSSNSLALWDAFSAVREHLFRAEQYNFLLIRATDELPTTGEFRNVDPDLLMLKASSQAMLTALNQCLFILHQQSQDVFSSTKSKSSKHDHSSHSKKKFH</sequence>
<accession>A0ABN7A6L3</accession>
<evidence type="ECO:0000256" key="2">
    <source>
        <dbReference type="ARBA" id="ARBA00023055"/>
    </source>
</evidence>
<evidence type="ECO:0000256" key="3">
    <source>
        <dbReference type="ARBA" id="ARBA00023121"/>
    </source>
</evidence>
<dbReference type="InterPro" id="IPR000648">
    <property type="entry name" value="Oxysterol-bd"/>
</dbReference>
<dbReference type="Gene3D" id="2.30.29.30">
    <property type="entry name" value="Pleckstrin-homology domain (PH domain)/Phosphotyrosine-binding domain (PTB)"/>
    <property type="match status" value="1"/>
</dbReference>
<dbReference type="PANTHER" id="PTHR10972:SF141">
    <property type="entry name" value="OXYSTEROL-BINDING PROTEIN"/>
    <property type="match status" value="1"/>
</dbReference>
<dbReference type="PANTHER" id="PTHR10972">
    <property type="entry name" value="OXYSTEROL-BINDING PROTEIN-RELATED"/>
    <property type="match status" value="1"/>
</dbReference>
<reference evidence="6 7" key="1">
    <citation type="submission" date="2023-09" db="EMBL/GenBank/DDBJ databases">
        <title>Nesidiocoris tenuis whole genome shotgun sequence.</title>
        <authorList>
            <person name="Shibata T."/>
            <person name="Shimoda M."/>
            <person name="Kobayashi T."/>
            <person name="Uehara T."/>
        </authorList>
    </citation>
    <scope>NUCLEOTIDE SEQUENCE [LARGE SCALE GENOMIC DNA]</scope>
    <source>
        <strain evidence="6 7">Japan</strain>
    </source>
</reference>
<dbReference type="EMBL" id="AP028909">
    <property type="protein sequence ID" value="BES87882.1"/>
    <property type="molecule type" value="Genomic_DNA"/>
</dbReference>
<evidence type="ECO:0000313" key="6">
    <source>
        <dbReference type="EMBL" id="BES87882.1"/>
    </source>
</evidence>
<keyword evidence="3" id="KW-0446">Lipid-binding</keyword>
<dbReference type="InterPro" id="IPR001849">
    <property type="entry name" value="PH_domain"/>
</dbReference>
<dbReference type="InterPro" id="IPR011993">
    <property type="entry name" value="PH-like_dom_sf"/>
</dbReference>
<organism evidence="6 7">
    <name type="scientific">Nesidiocoris tenuis</name>
    <dbReference type="NCBI Taxonomy" id="355587"/>
    <lineage>
        <taxon>Eukaryota</taxon>
        <taxon>Metazoa</taxon>
        <taxon>Ecdysozoa</taxon>
        <taxon>Arthropoda</taxon>
        <taxon>Hexapoda</taxon>
        <taxon>Insecta</taxon>
        <taxon>Pterygota</taxon>
        <taxon>Neoptera</taxon>
        <taxon>Paraneoptera</taxon>
        <taxon>Hemiptera</taxon>
        <taxon>Heteroptera</taxon>
        <taxon>Panheteroptera</taxon>
        <taxon>Cimicomorpha</taxon>
        <taxon>Miridae</taxon>
        <taxon>Dicyphina</taxon>
        <taxon>Nesidiocoris</taxon>
    </lineage>
</organism>
<dbReference type="SMART" id="SM00233">
    <property type="entry name" value="PH"/>
    <property type="match status" value="1"/>
</dbReference>
<gene>
    <name evidence="6" type="ORF">NTJ_00688</name>
</gene>
<protein>
    <recommendedName>
        <fullName evidence="5">PH domain-containing protein</fullName>
    </recommendedName>
</protein>
<keyword evidence="1" id="KW-0813">Transport</keyword>